<organism evidence="1 2">
    <name type="scientific">Gossypium schwendimanii</name>
    <name type="common">Cotton</name>
    <dbReference type="NCBI Taxonomy" id="34291"/>
    <lineage>
        <taxon>Eukaryota</taxon>
        <taxon>Viridiplantae</taxon>
        <taxon>Streptophyta</taxon>
        <taxon>Embryophyta</taxon>
        <taxon>Tracheophyta</taxon>
        <taxon>Spermatophyta</taxon>
        <taxon>Magnoliopsida</taxon>
        <taxon>eudicotyledons</taxon>
        <taxon>Gunneridae</taxon>
        <taxon>Pentapetalae</taxon>
        <taxon>rosids</taxon>
        <taxon>malvids</taxon>
        <taxon>Malvales</taxon>
        <taxon>Malvaceae</taxon>
        <taxon>Malvoideae</taxon>
        <taxon>Gossypium</taxon>
    </lineage>
</organism>
<comment type="caution">
    <text evidence="1">The sequence shown here is derived from an EMBL/GenBank/DDBJ whole genome shotgun (WGS) entry which is preliminary data.</text>
</comment>
<keyword evidence="2" id="KW-1185">Reference proteome</keyword>
<proteinExistence type="predicted"/>
<evidence type="ECO:0000313" key="2">
    <source>
        <dbReference type="Proteomes" id="UP000593576"/>
    </source>
</evidence>
<reference evidence="1 2" key="1">
    <citation type="journal article" date="2019" name="Genome Biol. Evol.">
        <title>Insights into the evolution of the New World diploid cottons (Gossypium, subgenus Houzingenia) based on genome sequencing.</title>
        <authorList>
            <person name="Grover C.E."/>
            <person name="Arick M.A. 2nd"/>
            <person name="Thrash A."/>
            <person name="Conover J.L."/>
            <person name="Sanders W.S."/>
            <person name="Peterson D.G."/>
            <person name="Frelichowski J.E."/>
            <person name="Scheffler J.A."/>
            <person name="Scheffler B.E."/>
            <person name="Wendel J.F."/>
        </authorList>
    </citation>
    <scope>NUCLEOTIDE SEQUENCE [LARGE SCALE GENOMIC DNA]</scope>
    <source>
        <strain evidence="1">1</strain>
        <tissue evidence="1">Leaf</tissue>
    </source>
</reference>
<protein>
    <submittedName>
        <fullName evidence="1">Uncharacterized protein</fullName>
    </submittedName>
</protein>
<gene>
    <name evidence="1" type="ORF">Goshw_021117</name>
</gene>
<evidence type="ECO:0000313" key="1">
    <source>
        <dbReference type="EMBL" id="MBA0872810.1"/>
    </source>
</evidence>
<dbReference type="EMBL" id="JABFAF010000012">
    <property type="protein sequence ID" value="MBA0872810.1"/>
    <property type="molecule type" value="Genomic_DNA"/>
</dbReference>
<sequence>MRIRLLSAPPAMQNVLLPSQAVALPPHQVDIGDRFFKLSGKTARLRKRELPIKTNPKGNIRLSLTELAMMRIPTTPGIITVSRWLYLRSLRHPSCF</sequence>
<dbReference type="OrthoDB" id="10308932at2759"/>
<accession>A0A7J9MPB4</accession>
<dbReference type="AlphaFoldDB" id="A0A7J9MPB4"/>
<feature type="non-terminal residue" evidence="1">
    <location>
        <position position="96"/>
    </location>
</feature>
<dbReference type="Proteomes" id="UP000593576">
    <property type="component" value="Unassembled WGS sequence"/>
</dbReference>
<name>A0A7J9MPB4_GOSSC</name>